<dbReference type="Gene3D" id="3.60.15.10">
    <property type="entry name" value="Ribonuclease Z/Hydroxyacylglutathione hydrolase-like"/>
    <property type="match status" value="1"/>
</dbReference>
<evidence type="ECO:0000259" key="1">
    <source>
        <dbReference type="SMART" id="SM00849"/>
    </source>
</evidence>
<dbReference type="CDD" id="cd07713">
    <property type="entry name" value="DHPS-like_MBL-fold"/>
    <property type="match status" value="1"/>
</dbReference>
<evidence type="ECO:0000313" key="2">
    <source>
        <dbReference type="EMBL" id="SIN78971.1"/>
    </source>
</evidence>
<dbReference type="InterPro" id="IPR001279">
    <property type="entry name" value="Metallo-B-lactamas"/>
</dbReference>
<dbReference type="Pfam" id="PF00753">
    <property type="entry name" value="Lactamase_B"/>
    <property type="match status" value="1"/>
</dbReference>
<dbReference type="RefSeq" id="WP_074215609.1">
    <property type="nucleotide sequence ID" value="NZ_FSRG01000003.1"/>
</dbReference>
<dbReference type="STRING" id="1121457.SAMN02745161_0769"/>
<dbReference type="AlphaFoldDB" id="A0A1N6E7M3"/>
<accession>A0A1N6E7M3</accession>
<dbReference type="SUPFAM" id="SSF56281">
    <property type="entry name" value="Metallo-hydrolase/oxidoreductase"/>
    <property type="match status" value="1"/>
</dbReference>
<dbReference type="EMBL" id="FSRG01000003">
    <property type="protein sequence ID" value="SIN78971.1"/>
    <property type="molecule type" value="Genomic_DNA"/>
</dbReference>
<feature type="domain" description="Metallo-beta-lactamase" evidence="1">
    <location>
        <begin position="21"/>
        <end position="187"/>
    </location>
</feature>
<dbReference type="InterPro" id="IPR036866">
    <property type="entry name" value="RibonucZ/Hydroxyglut_hydro"/>
</dbReference>
<organism evidence="2 3">
    <name type="scientific">Halodesulfovibrio marinisediminis DSM 17456</name>
    <dbReference type="NCBI Taxonomy" id="1121457"/>
    <lineage>
        <taxon>Bacteria</taxon>
        <taxon>Pseudomonadati</taxon>
        <taxon>Thermodesulfobacteriota</taxon>
        <taxon>Desulfovibrionia</taxon>
        <taxon>Desulfovibrionales</taxon>
        <taxon>Desulfovibrionaceae</taxon>
        <taxon>Halodesulfovibrio</taxon>
    </lineage>
</organism>
<sequence>MLTLTVLIENISLRDNLIPTKGLSILLEDGDERLLLDTGTDGAFLKNAKALGISLNDIDQIALSHGHYDHAGGIPALCELFADRAQQPTLTCHPDCFIERHLGKLTGGQPVLVRKLDAGLDEGTVRKCFNVYETKEPQPIGSKFLFLGEIPRNSNFKGCGAFGIAKHEGKFVDDFLYDDTGIVWKGQDGLVIITGCSHSGICNIIERAQEVTGEKRIAAIVGGLHLHAASIPHLYQIRRFFKQVGVQRSHACHCTGKWGALWLPDNKPITTGDVLTFK</sequence>
<gene>
    <name evidence="2" type="ORF">SAMN02745161_0769</name>
</gene>
<dbReference type="PANTHER" id="PTHR13754:SF13">
    <property type="entry name" value="METALLO-BETA-LACTAMASE SUPERFAMILY PROTEIN (AFU_ORTHOLOGUE AFUA_3G07630)"/>
    <property type="match status" value="1"/>
</dbReference>
<reference evidence="3" key="1">
    <citation type="submission" date="2016-11" db="EMBL/GenBank/DDBJ databases">
        <authorList>
            <person name="Varghese N."/>
            <person name="Submissions S."/>
        </authorList>
    </citation>
    <scope>NUCLEOTIDE SEQUENCE [LARGE SCALE GENOMIC DNA]</scope>
    <source>
        <strain evidence="3">DSM 17456</strain>
    </source>
</reference>
<protein>
    <submittedName>
        <fullName evidence="2">7,8-dihydropterin-6-yl-methyl-4-(Beta-D-ribofuranosyl)aminobenzene 5'-phosphate synthase</fullName>
    </submittedName>
</protein>
<dbReference type="GO" id="GO:0016740">
    <property type="term" value="F:transferase activity"/>
    <property type="evidence" value="ECO:0007669"/>
    <property type="project" value="TreeGrafter"/>
</dbReference>
<dbReference type="PANTHER" id="PTHR13754">
    <property type="entry name" value="METALLO-BETA-LACTAMASE SUPERFAMILY PROTEIN"/>
    <property type="match status" value="1"/>
</dbReference>
<proteinExistence type="predicted"/>
<keyword evidence="3" id="KW-1185">Reference proteome</keyword>
<dbReference type="InterPro" id="IPR041712">
    <property type="entry name" value="DHPS-like_MBL-fold"/>
</dbReference>
<dbReference type="OrthoDB" id="9803916at2"/>
<dbReference type="InterPro" id="IPR052926">
    <property type="entry name" value="Metallo-beta-lactamase_dom"/>
</dbReference>
<name>A0A1N6E7M3_9BACT</name>
<dbReference type="SMART" id="SM00849">
    <property type="entry name" value="Lactamase_B"/>
    <property type="match status" value="1"/>
</dbReference>
<evidence type="ECO:0000313" key="3">
    <source>
        <dbReference type="Proteomes" id="UP000184694"/>
    </source>
</evidence>
<dbReference type="Proteomes" id="UP000184694">
    <property type="component" value="Unassembled WGS sequence"/>
</dbReference>